<dbReference type="EMBL" id="BGZK01000145">
    <property type="protein sequence ID" value="GBP22975.1"/>
    <property type="molecule type" value="Genomic_DNA"/>
</dbReference>
<organism evidence="2 3">
    <name type="scientific">Eumeta variegata</name>
    <name type="common">Bagworm moth</name>
    <name type="synonym">Eumeta japonica</name>
    <dbReference type="NCBI Taxonomy" id="151549"/>
    <lineage>
        <taxon>Eukaryota</taxon>
        <taxon>Metazoa</taxon>
        <taxon>Ecdysozoa</taxon>
        <taxon>Arthropoda</taxon>
        <taxon>Hexapoda</taxon>
        <taxon>Insecta</taxon>
        <taxon>Pterygota</taxon>
        <taxon>Neoptera</taxon>
        <taxon>Endopterygota</taxon>
        <taxon>Lepidoptera</taxon>
        <taxon>Glossata</taxon>
        <taxon>Ditrysia</taxon>
        <taxon>Tineoidea</taxon>
        <taxon>Psychidae</taxon>
        <taxon>Oiketicinae</taxon>
        <taxon>Eumeta</taxon>
    </lineage>
</organism>
<reference evidence="2 3" key="1">
    <citation type="journal article" date="2019" name="Commun. Biol.">
        <title>The bagworm genome reveals a unique fibroin gene that provides high tensile strength.</title>
        <authorList>
            <person name="Kono N."/>
            <person name="Nakamura H."/>
            <person name="Ohtoshi R."/>
            <person name="Tomita M."/>
            <person name="Numata K."/>
            <person name="Arakawa K."/>
        </authorList>
    </citation>
    <scope>NUCLEOTIDE SEQUENCE [LARGE SCALE GENOMIC DNA]</scope>
</reference>
<accession>A0A4C1U9A0</accession>
<gene>
    <name evidence="2" type="ORF">EVAR_95376_1</name>
</gene>
<name>A0A4C1U9A0_EUMVA</name>
<keyword evidence="3" id="KW-1185">Reference proteome</keyword>
<feature type="region of interest" description="Disordered" evidence="1">
    <location>
        <begin position="1"/>
        <end position="20"/>
    </location>
</feature>
<protein>
    <submittedName>
        <fullName evidence="2">Uncharacterized protein</fullName>
    </submittedName>
</protein>
<evidence type="ECO:0000256" key="1">
    <source>
        <dbReference type="SAM" id="MobiDB-lite"/>
    </source>
</evidence>
<dbReference type="AlphaFoldDB" id="A0A4C1U9A0"/>
<evidence type="ECO:0000313" key="3">
    <source>
        <dbReference type="Proteomes" id="UP000299102"/>
    </source>
</evidence>
<feature type="region of interest" description="Disordered" evidence="1">
    <location>
        <begin position="69"/>
        <end position="88"/>
    </location>
</feature>
<proteinExistence type="predicted"/>
<comment type="caution">
    <text evidence="2">The sequence shown here is derived from an EMBL/GenBank/DDBJ whole genome shotgun (WGS) entry which is preliminary data.</text>
</comment>
<dbReference type="Proteomes" id="UP000299102">
    <property type="component" value="Unassembled WGS sequence"/>
</dbReference>
<evidence type="ECO:0000313" key="2">
    <source>
        <dbReference type="EMBL" id="GBP22975.1"/>
    </source>
</evidence>
<sequence>MISIHQPAMDQRGGGDAADWSDSNQTMFNFHLDEIKTNNLKHIQLCIEEACRSDGDKGQGMGGVVCRVRGGRQKSGKKSGVGRGSHNKSARNIALADLHQQAYIYCTGLSSSCPDRNNNYYEQRGDDSRMWEVAHYHITSLTS</sequence>